<proteinExistence type="predicted"/>
<dbReference type="Gene3D" id="3.40.309.10">
    <property type="entry name" value="Aldehyde Dehydrogenase, Chain A, domain 2"/>
    <property type="match status" value="1"/>
</dbReference>
<accession>F8F4I5</accession>
<dbReference type="InterPro" id="IPR016163">
    <property type="entry name" value="Ald_DH_C"/>
</dbReference>
<keyword evidence="1 3" id="KW-0560">Oxidoreductase</keyword>
<dbReference type="Proteomes" id="UP000000503">
    <property type="component" value="Chromosome"/>
</dbReference>
<evidence type="ECO:0000313" key="4">
    <source>
        <dbReference type="Proteomes" id="UP000000503"/>
    </source>
</evidence>
<dbReference type="Gene3D" id="3.40.605.10">
    <property type="entry name" value="Aldehyde Dehydrogenase, Chain A, domain 1"/>
    <property type="match status" value="1"/>
</dbReference>
<dbReference type="InterPro" id="IPR016161">
    <property type="entry name" value="Ald_DH/histidinol_DH"/>
</dbReference>
<name>F8F4I5_GRAC1</name>
<dbReference type="EMBL" id="CP002868">
    <property type="protein sequence ID" value="AEJ20632.1"/>
    <property type="molecule type" value="Genomic_DNA"/>
</dbReference>
<dbReference type="SUPFAM" id="SSF53720">
    <property type="entry name" value="ALDH-like"/>
    <property type="match status" value="1"/>
</dbReference>
<dbReference type="GO" id="GO:0004029">
    <property type="term" value="F:aldehyde dehydrogenase (NAD+) activity"/>
    <property type="evidence" value="ECO:0007669"/>
    <property type="project" value="UniProtKB-EC"/>
</dbReference>
<dbReference type="PANTHER" id="PTHR11699">
    <property type="entry name" value="ALDEHYDE DEHYDROGENASE-RELATED"/>
    <property type="match status" value="1"/>
</dbReference>
<dbReference type="Pfam" id="PF00171">
    <property type="entry name" value="Aldedh"/>
    <property type="match status" value="1"/>
</dbReference>
<dbReference type="InterPro" id="IPR015590">
    <property type="entry name" value="Aldehyde_DH_dom"/>
</dbReference>
<keyword evidence="4" id="KW-1185">Reference proteome</keyword>
<dbReference type="STRING" id="744872.Spica_2528"/>
<protein>
    <submittedName>
        <fullName evidence="3">Aldehyde dehydrogenase (NAD(+))</fullName>
        <ecNumber evidence="3">1.2.1.3</ecNumber>
    </submittedName>
</protein>
<dbReference type="InterPro" id="IPR016162">
    <property type="entry name" value="Ald_DH_N"/>
</dbReference>
<evidence type="ECO:0000259" key="2">
    <source>
        <dbReference type="Pfam" id="PF00171"/>
    </source>
</evidence>
<dbReference type="HOGENOM" id="CLU_005391_1_0_12"/>
<dbReference type="RefSeq" id="WP_013969910.1">
    <property type="nucleotide sequence ID" value="NC_015732.1"/>
</dbReference>
<dbReference type="EC" id="1.2.1.3" evidence="3"/>
<dbReference type="AlphaFoldDB" id="F8F4I5"/>
<dbReference type="KEGG" id="scd:Spica_2528"/>
<feature type="domain" description="Aldehyde dehydrogenase" evidence="2">
    <location>
        <begin position="22"/>
        <end position="463"/>
    </location>
</feature>
<evidence type="ECO:0000313" key="3">
    <source>
        <dbReference type="EMBL" id="AEJ20632.1"/>
    </source>
</evidence>
<organism evidence="3 4">
    <name type="scientific">Gracilinema caldarium (strain ATCC 51460 / DSM 7334 / H1)</name>
    <name type="common">Treponema caldarium</name>
    <dbReference type="NCBI Taxonomy" id="744872"/>
    <lineage>
        <taxon>Bacteria</taxon>
        <taxon>Pseudomonadati</taxon>
        <taxon>Spirochaetota</taxon>
        <taxon>Spirochaetia</taxon>
        <taxon>Spirochaetales</taxon>
        <taxon>Breznakiellaceae</taxon>
        <taxon>Gracilinema</taxon>
    </lineage>
</organism>
<dbReference type="OrthoDB" id="9762913at2"/>
<sequence length="522" mass="57499">MIKKEIYDNMDQGKDMSSAVNLVEEKIKIARSAQSAWSRFIWEERVRVIKCLVPYLAEHGEEIAAIISRETGKTMIDALATEIIPAALGVRYYCRLGRWFMKGQPIKGGSILLANKRSTLVYQPYGVVGIISPWNYPFSIPFSEVVMALLAGNGVILKVASNTLQVGRVLAAAFDAVNLPEGLFQYIEIPGKEAGPAMIAGGVDKLFFTGSTAVGRELMALAAPRLLPLVLELGGADAAIIRVDADLERTAAGLVWAGLSNAGQSCGGAQRLFVHQSVYEAFLEILGRRVRALRVGIPLVDGKVQWDCDIGCMTSRQQKEEVRRQVQVCLDRGACIYARSQAGNMDGSDLDFPAIILTDVTRDMPVMREEIFGPVMAVIPVANDEEAISLANDCIYGLTGSVWTRDTKRGYEIARRIRAGAVMINDHLMSHGLAETPWGGFGASGLGRTHGEAGFREMLQSQVIIRDILPGAKKNLWWHPYSRKVFDGLLAILYMVGLRHMVKKSKALVRLASFFFRYWDRS</sequence>
<gene>
    <name evidence="3" type="ordered locus">Spica_2528</name>
</gene>
<evidence type="ECO:0000256" key="1">
    <source>
        <dbReference type="ARBA" id="ARBA00023002"/>
    </source>
</evidence>
<dbReference type="CDD" id="cd07099">
    <property type="entry name" value="ALDH_DDALDH"/>
    <property type="match status" value="1"/>
</dbReference>
<reference evidence="4" key="1">
    <citation type="journal article" date="2013" name="Stand. Genomic Sci.">
        <title>Genome sequence of the thermophilic fresh-water bacterium Spirochaeta caldaria type strain (H1(T)), reclassification of Spirochaeta caldaria, Spirochaeta stenostrepta, and Spirochaeta zuelzerae in the genus Treponema as Treponema caldaria comb. nov., Treponema stenostrepta comb. nov., and Treponema zuelzerae comb. nov., and emendation of the genus Treponema.</title>
        <authorList>
            <person name="Abt B."/>
            <person name="Goker M."/>
            <person name="Scheuner C."/>
            <person name="Han C."/>
            <person name="Lu M."/>
            <person name="Misra M."/>
            <person name="Lapidus A."/>
            <person name="Nolan M."/>
            <person name="Lucas S."/>
            <person name="Hammon N."/>
            <person name="Deshpande S."/>
            <person name="Cheng J.F."/>
            <person name="Tapia R."/>
            <person name="Goodwin L.A."/>
            <person name="Pitluck S."/>
            <person name="Liolios K."/>
            <person name="Pagani I."/>
            <person name="Ivanova N."/>
            <person name="Mavromatis K."/>
            <person name="Mikhailova N."/>
            <person name="Huntemann M."/>
            <person name="Pati A."/>
            <person name="Chen A."/>
            <person name="Palaniappan K."/>
            <person name="Land M."/>
            <person name="Hauser L."/>
            <person name="Jeffries C.D."/>
            <person name="Rohde M."/>
            <person name="Spring S."/>
            <person name="Gronow S."/>
            <person name="Detter J.C."/>
            <person name="Bristow J."/>
            <person name="Eisen J.A."/>
            <person name="Markowitz V."/>
            <person name="Hugenholtz P."/>
            <person name="Kyrpides N.C."/>
            <person name="Woyke T."/>
            <person name="Klenk H.P."/>
        </authorList>
    </citation>
    <scope>NUCLEOTIDE SEQUENCE</scope>
    <source>
        <strain evidence="4">ATCC 51460 / DSM 7334 / H1</strain>
    </source>
</reference>
<dbReference type="eggNOG" id="COG1012">
    <property type="taxonomic scope" value="Bacteria"/>
</dbReference>